<keyword evidence="6" id="KW-0539">Nucleus</keyword>
<reference evidence="9" key="1">
    <citation type="journal article" date="2001" name="Mol. Biochem. Parasitol.">
        <title>Characterisation of three chromosomal ends of Leishmania major reveals transcriptional activity across arrays of reiterated and unique sequences.</title>
        <authorList>
            <person name="Pedrosa A.L."/>
            <person name="Ruiz J.C."/>
            <person name="Tosi L.R."/>
            <person name="Cruz A.K."/>
        </authorList>
    </citation>
    <scope>NUCLEOTIDE SEQUENCE</scope>
</reference>
<organism evidence="9">
    <name type="scientific">Leishmania major</name>
    <dbReference type="NCBI Taxonomy" id="5664"/>
    <lineage>
        <taxon>Eukaryota</taxon>
        <taxon>Discoba</taxon>
        <taxon>Euglenozoa</taxon>
        <taxon>Kinetoplastea</taxon>
        <taxon>Metakinetoplastina</taxon>
        <taxon>Trypanosomatida</taxon>
        <taxon>Trypanosomatidae</taxon>
        <taxon>Leishmaniinae</taxon>
        <taxon>Leishmania</taxon>
    </lineage>
</organism>
<feature type="domain" description="DOT1" evidence="8">
    <location>
        <begin position="50"/>
        <end position="363"/>
    </location>
</feature>
<accession>Q9BJ44</accession>
<reference evidence="9" key="2">
    <citation type="journal article" date="2006" name="Int. J. Parasitol.">
        <title>Characterization of LST-R533: uncovering a novel repetitive element in Leishmania.</title>
        <authorList>
            <person name="Pedrosa A.L."/>
            <person name="Silva A.M."/>
            <person name="Ruiz J.C."/>
            <person name="Cruz A.K."/>
        </authorList>
    </citation>
    <scope>NUCLEOTIDE SEQUENCE</scope>
</reference>
<dbReference type="GO" id="GO:0051726">
    <property type="term" value="P:regulation of cell cycle"/>
    <property type="evidence" value="ECO:0007669"/>
    <property type="project" value="InterPro"/>
</dbReference>
<dbReference type="VEuPathDB" id="TriTrypDB:LmjF.20.0030"/>
<dbReference type="VEuPathDB" id="TriTrypDB:LMJLV39_200005200"/>
<dbReference type="EC" id="2.1.1.360" evidence="1 6"/>
<comment type="subcellular location">
    <subcellularLocation>
        <location evidence="6">Nucleus</location>
    </subcellularLocation>
</comment>
<comment type="catalytic activity">
    <reaction evidence="5 6">
        <text>L-lysyl(79)-[histone H3] + 3 S-adenosyl-L-methionine = N(6),N(6),N(6)-trimethyl-L-lysyl(79)-[histone H3] + 3 S-adenosyl-L-homocysteine + 3 H(+)</text>
        <dbReference type="Rhea" id="RHEA:60328"/>
        <dbReference type="Rhea" id="RHEA-COMP:15549"/>
        <dbReference type="Rhea" id="RHEA-COMP:15552"/>
        <dbReference type="ChEBI" id="CHEBI:15378"/>
        <dbReference type="ChEBI" id="CHEBI:29969"/>
        <dbReference type="ChEBI" id="CHEBI:57856"/>
        <dbReference type="ChEBI" id="CHEBI:59789"/>
        <dbReference type="ChEBI" id="CHEBI:61961"/>
        <dbReference type="EC" id="2.1.1.360"/>
    </reaction>
</comment>
<proteinExistence type="inferred from homology"/>
<keyword evidence="3 6" id="KW-0156">Chromatin regulator</keyword>
<comment type="miscellaneous">
    <text evidence="6">In contrast to other lysine histone methyltransferases, it does not contain a SET domain, suggesting the existence of another mechanism for methylation of lysine residues of histones.</text>
</comment>
<evidence type="ECO:0000256" key="7">
    <source>
        <dbReference type="SAM" id="MobiDB-lite"/>
    </source>
</evidence>
<protein>
    <recommendedName>
        <fullName evidence="2 6">Histone-lysine N-methyltransferase, H3 lysine-79 specific</fullName>
        <ecNumber evidence="1 6">2.1.1.360</ecNumber>
    </recommendedName>
    <alternativeName>
        <fullName evidence="4 6">Histone H3-K79 methyltransferase</fullName>
    </alternativeName>
</protein>
<evidence type="ECO:0000256" key="6">
    <source>
        <dbReference type="RuleBase" id="RU271113"/>
    </source>
</evidence>
<dbReference type="Gene3D" id="3.40.50.150">
    <property type="entry name" value="Vaccinia Virus protein VP39"/>
    <property type="match status" value="1"/>
</dbReference>
<feature type="region of interest" description="Disordered" evidence="7">
    <location>
        <begin position="91"/>
        <end position="128"/>
    </location>
</feature>
<evidence type="ECO:0000256" key="1">
    <source>
        <dbReference type="ARBA" id="ARBA00012190"/>
    </source>
</evidence>
<dbReference type="FunFam" id="3.40.50.150:FF:000333">
    <property type="entry name" value="Histone-lysine N-methyltransferase, H3 lysine-79 specific"/>
    <property type="match status" value="1"/>
</dbReference>
<evidence type="ECO:0000256" key="5">
    <source>
        <dbReference type="ARBA" id="ARBA00047770"/>
    </source>
</evidence>
<dbReference type="HOGENOM" id="CLU_944910_0_0_1"/>
<dbReference type="PROSITE" id="PS51569">
    <property type="entry name" value="DOT1"/>
    <property type="match status" value="1"/>
</dbReference>
<sequence length="363" mass="40896">MSCALVRRRSSGTRRCASPLFSCLSRILSTRSPLCAPNGDPLHICSVTHPHCSASFSFTCLSNLSAHRPALQCKAPLRCKLHFSMHKRLRRADNAAPQPVKTPKLANREHPLSSPVEHGDGTSRSPYRLPLRKTPNASGCLHCPTHTCHCVWFGAQLEHCYASLSLKRETERIKKRELCAKSILPPFVTRLIRIANVAPGETFYDLGCGNGSVLFQVAALTGARCVGVEINPHNAEVANAAWAFLRPIFEAQFKRELSVEIVCADFCTLLRDAVYFPTPCVIWAANLLLPRPVNHYLSERLRSVPRGTRIMCFEDMYPHSRSLARLRDPDAFEKFDMLDYEWQPDSVEWCSNTGRFFLYVKRT</sequence>
<evidence type="ECO:0000256" key="3">
    <source>
        <dbReference type="ARBA" id="ARBA00022853"/>
    </source>
</evidence>
<dbReference type="PANTHER" id="PTHR21451:SF23">
    <property type="entry name" value="HISTONE-LYSINE N-METHYLTRANSFERASE, H3 LYSINE-79 SPECIFIC"/>
    <property type="match status" value="1"/>
</dbReference>
<evidence type="ECO:0000313" key="9">
    <source>
        <dbReference type="EMBL" id="AAK28284.1"/>
    </source>
</evidence>
<dbReference type="InterPro" id="IPR030445">
    <property type="entry name" value="H3-K79_meTrfase"/>
</dbReference>
<dbReference type="EMBL" id="AH010590">
    <property type="protein sequence ID" value="AAK28284.1"/>
    <property type="molecule type" value="Genomic_DNA"/>
</dbReference>
<dbReference type="GO" id="GO:0032259">
    <property type="term" value="P:methylation"/>
    <property type="evidence" value="ECO:0007669"/>
    <property type="project" value="UniProtKB-KW"/>
</dbReference>
<dbReference type="InterPro" id="IPR029063">
    <property type="entry name" value="SAM-dependent_MTases_sf"/>
</dbReference>
<dbReference type="Pfam" id="PF08123">
    <property type="entry name" value="DOT1"/>
    <property type="match status" value="1"/>
</dbReference>
<comment type="similarity">
    <text evidence="6">Belongs to the class I-like SAM-binding methyltransferase superfamily. DOT1 family.</text>
</comment>
<dbReference type="SUPFAM" id="SSF53335">
    <property type="entry name" value="S-adenosyl-L-methionine-dependent methyltransferases"/>
    <property type="match status" value="1"/>
</dbReference>
<dbReference type="AlphaFoldDB" id="Q9BJ44"/>
<dbReference type="VEuPathDB" id="TriTrypDB:LMJFC_200005300"/>
<dbReference type="GO" id="GO:0140956">
    <property type="term" value="F:histone H3K79 trimethyltransferase activity"/>
    <property type="evidence" value="ECO:0007669"/>
    <property type="project" value="UniProtKB-EC"/>
</dbReference>
<keyword evidence="6" id="KW-0808">Transferase</keyword>
<evidence type="ECO:0000259" key="8">
    <source>
        <dbReference type="PROSITE" id="PS51569"/>
    </source>
</evidence>
<dbReference type="VEuPathDB" id="TriTrypDB:LMJSD75_200005200"/>
<evidence type="ECO:0000256" key="2">
    <source>
        <dbReference type="ARBA" id="ARBA00020987"/>
    </source>
</evidence>
<keyword evidence="6" id="KW-0949">S-adenosyl-L-methionine</keyword>
<dbReference type="CDD" id="cd02440">
    <property type="entry name" value="AdoMet_MTases"/>
    <property type="match status" value="1"/>
</dbReference>
<feature type="compositionally biased region" description="Basic and acidic residues" evidence="7">
    <location>
        <begin position="106"/>
        <end position="121"/>
    </location>
</feature>
<keyword evidence="6" id="KW-0489">Methyltransferase</keyword>
<name>Q9BJ44_LEIMA</name>
<evidence type="ECO:0000256" key="4">
    <source>
        <dbReference type="ARBA" id="ARBA00029821"/>
    </source>
</evidence>
<dbReference type="GO" id="GO:0005634">
    <property type="term" value="C:nucleus"/>
    <property type="evidence" value="ECO:0007669"/>
    <property type="project" value="UniProtKB-SubCell"/>
</dbReference>
<dbReference type="PANTHER" id="PTHR21451">
    <property type="entry name" value="HISTONE H3 METHYLTRANSFERASE"/>
    <property type="match status" value="1"/>
</dbReference>
<dbReference type="InterPro" id="IPR025789">
    <property type="entry name" value="DOT1_dom"/>
</dbReference>
<comment type="function">
    <text evidence="6">Histone methyltransferase that specifically trimethylates histone H3 to form H3K79me3. This methylation is required for telomere silencing and for the pachytene checkpoint during the meiotic cell cycle by allowing the recruitment of RAD9 to double strand breaks. Nucleosomes are preferred as substrate compared to free histone.</text>
</comment>